<evidence type="ECO:0000259" key="8">
    <source>
        <dbReference type="Pfam" id="PF00082"/>
    </source>
</evidence>
<feature type="domain" description="Secretion system C-terminal sorting" evidence="9">
    <location>
        <begin position="484"/>
        <end position="548"/>
    </location>
</feature>
<dbReference type="PANTHER" id="PTHR43806">
    <property type="entry name" value="PEPTIDASE S8"/>
    <property type="match status" value="1"/>
</dbReference>
<comment type="caution">
    <text evidence="10">The sequence shown here is derived from an EMBL/GenBank/DDBJ whole genome shotgun (WGS) entry which is preliminary data.</text>
</comment>
<dbReference type="Pfam" id="PF18962">
    <property type="entry name" value="Por_Secre_tail"/>
    <property type="match status" value="1"/>
</dbReference>
<comment type="similarity">
    <text evidence="1 6">Belongs to the peptidase S8 family.</text>
</comment>
<dbReference type="InterPro" id="IPR017317">
    <property type="entry name" value="Pept_S8_subtilisin_bacteroid-2"/>
</dbReference>
<organism evidence="10 11">
    <name type="scientific">Algibacter miyuki</name>
    <dbReference type="NCBI Taxonomy" id="1306933"/>
    <lineage>
        <taxon>Bacteria</taxon>
        <taxon>Pseudomonadati</taxon>
        <taxon>Bacteroidota</taxon>
        <taxon>Flavobacteriia</taxon>
        <taxon>Flavobacteriales</taxon>
        <taxon>Flavobacteriaceae</taxon>
        <taxon>Algibacter</taxon>
    </lineage>
</organism>
<evidence type="ECO:0000256" key="2">
    <source>
        <dbReference type="ARBA" id="ARBA00022670"/>
    </source>
</evidence>
<feature type="active site" description="Charge relay system" evidence="6">
    <location>
        <position position="188"/>
    </location>
</feature>
<dbReference type="Proteomes" id="UP001589590">
    <property type="component" value="Unassembled WGS sequence"/>
</dbReference>
<dbReference type="Gene3D" id="3.40.50.200">
    <property type="entry name" value="Peptidase S8/S53 domain"/>
    <property type="match status" value="1"/>
</dbReference>
<dbReference type="RefSeq" id="WP_290274584.1">
    <property type="nucleotide sequence ID" value="NZ_JAUFQP010000016.1"/>
</dbReference>
<dbReference type="EC" id="3.4.-.-" evidence="10"/>
<feature type="domain" description="Peptidase S8/S53" evidence="8">
    <location>
        <begin position="179"/>
        <end position="457"/>
    </location>
</feature>
<keyword evidence="2 6" id="KW-0645">Protease</keyword>
<evidence type="ECO:0000256" key="1">
    <source>
        <dbReference type="ARBA" id="ARBA00011073"/>
    </source>
</evidence>
<dbReference type="InterPro" id="IPR036852">
    <property type="entry name" value="Peptidase_S8/S53_dom_sf"/>
</dbReference>
<reference evidence="10 11" key="1">
    <citation type="submission" date="2024-09" db="EMBL/GenBank/DDBJ databases">
        <authorList>
            <person name="Sun Q."/>
            <person name="Mori K."/>
        </authorList>
    </citation>
    <scope>NUCLEOTIDE SEQUENCE [LARGE SCALE GENOMIC DNA]</scope>
    <source>
        <strain evidence="10 11">CECT 8300</strain>
    </source>
</reference>
<keyword evidence="4 6" id="KW-0378">Hydrolase</keyword>
<sequence length="556" mass="61426">MKKVVLPLYLMAFSFSISAQEAETEEAWLYLSDKANVTTYLANPISMLTQKAIDRKNRHNVVIDERDVPINEKYISALKNATGITVMAKSKWSNAVHVRGKKCDIDALLNSQESLLTPQKEFIDKVVFADRSKNITFKGENKKQTSKFETVVTTYDYGNAANQIEMFNGDKLHQEGYTGSGVTIAIMDGGFPNVNTMKGFEKLRNDGHIIDDYDFVNRDNDVYTNTFTDHGTHVLSAMAGYFNDDVAKKYYVGTAPDASYYLYITEDSNDENPVEESYWVEAVERADSLGVDIINTSLGYDDFDPGSKYDYNESAMDGKTAFITQGANIAFEKGLLLVTAAGNAWGASIGAPADAPNTLTIGAVDYKGDYAMFSSAGTGYQSTIKPDVVAQGANVYVIKDNDAIGTTSGTSFSSPILAGGVACLWQVFPDLTNLELMDYIRESSSQYETPDFMMGHGIPDFEMVFNKIYPLATDNVSNISEIQVYPNPIENQFQVQLPAQIDGATLSLFNILGKRISTYVISNKSNPIDTTTLIKGVYILKVETPKEINTFRLIKQ</sequence>
<evidence type="ECO:0000313" key="11">
    <source>
        <dbReference type="Proteomes" id="UP001589590"/>
    </source>
</evidence>
<evidence type="ECO:0000256" key="7">
    <source>
        <dbReference type="SAM" id="SignalP"/>
    </source>
</evidence>
<feature type="active site" description="Charge relay system" evidence="6">
    <location>
        <position position="230"/>
    </location>
</feature>
<proteinExistence type="inferred from homology"/>
<evidence type="ECO:0000256" key="3">
    <source>
        <dbReference type="ARBA" id="ARBA00022729"/>
    </source>
</evidence>
<accession>A0ABV5H009</accession>
<keyword evidence="11" id="KW-1185">Reference proteome</keyword>
<dbReference type="PRINTS" id="PR00723">
    <property type="entry name" value="SUBTILISIN"/>
</dbReference>
<evidence type="ECO:0000256" key="6">
    <source>
        <dbReference type="PROSITE-ProRule" id="PRU01240"/>
    </source>
</evidence>
<evidence type="ECO:0000259" key="9">
    <source>
        <dbReference type="Pfam" id="PF18962"/>
    </source>
</evidence>
<dbReference type="Pfam" id="PF00082">
    <property type="entry name" value="Peptidase_S8"/>
    <property type="match status" value="1"/>
</dbReference>
<dbReference type="PIRSF" id="PIRSF037903">
    <property type="entry name" value="Subtilisin_rel_GFO_2223"/>
    <property type="match status" value="1"/>
</dbReference>
<evidence type="ECO:0000256" key="5">
    <source>
        <dbReference type="ARBA" id="ARBA00022825"/>
    </source>
</evidence>
<evidence type="ECO:0000256" key="4">
    <source>
        <dbReference type="ARBA" id="ARBA00022801"/>
    </source>
</evidence>
<evidence type="ECO:0000313" key="10">
    <source>
        <dbReference type="EMBL" id="MFB9105216.1"/>
    </source>
</evidence>
<dbReference type="InterPro" id="IPR015500">
    <property type="entry name" value="Peptidase_S8_subtilisin-rel"/>
</dbReference>
<feature type="chain" id="PRO_5046240312" evidence="7">
    <location>
        <begin position="20"/>
        <end position="556"/>
    </location>
</feature>
<dbReference type="PROSITE" id="PS51892">
    <property type="entry name" value="SUBTILASE"/>
    <property type="match status" value="1"/>
</dbReference>
<dbReference type="PANTHER" id="PTHR43806:SF67">
    <property type="entry name" value="EGF-LIKE DOMAIN-CONTAINING PROTEIN"/>
    <property type="match status" value="1"/>
</dbReference>
<dbReference type="EMBL" id="JBHMFA010000006">
    <property type="protein sequence ID" value="MFB9105216.1"/>
    <property type="molecule type" value="Genomic_DNA"/>
</dbReference>
<protein>
    <submittedName>
        <fullName evidence="10">S8 family peptidase</fullName>
        <ecNumber evidence="10">3.4.-.-</ecNumber>
    </submittedName>
</protein>
<gene>
    <name evidence="10" type="ORF">ACFFU1_09910</name>
</gene>
<keyword evidence="3 7" id="KW-0732">Signal</keyword>
<dbReference type="SUPFAM" id="SSF52743">
    <property type="entry name" value="Subtilisin-like"/>
    <property type="match status" value="1"/>
</dbReference>
<dbReference type="InterPro" id="IPR000209">
    <property type="entry name" value="Peptidase_S8/S53_dom"/>
</dbReference>
<dbReference type="InterPro" id="IPR050131">
    <property type="entry name" value="Peptidase_S8_subtilisin-like"/>
</dbReference>
<keyword evidence="5 6" id="KW-0720">Serine protease</keyword>
<feature type="active site" description="Charge relay system" evidence="6">
    <location>
        <position position="411"/>
    </location>
</feature>
<dbReference type="GO" id="GO:0016787">
    <property type="term" value="F:hydrolase activity"/>
    <property type="evidence" value="ECO:0007669"/>
    <property type="project" value="UniProtKB-KW"/>
</dbReference>
<dbReference type="InterPro" id="IPR026444">
    <property type="entry name" value="Secre_tail"/>
</dbReference>
<dbReference type="NCBIfam" id="TIGR04183">
    <property type="entry name" value="Por_Secre_tail"/>
    <property type="match status" value="1"/>
</dbReference>
<feature type="signal peptide" evidence="7">
    <location>
        <begin position="1"/>
        <end position="19"/>
    </location>
</feature>
<name>A0ABV5H009_9FLAO</name>